<proteinExistence type="predicted"/>
<sequence length="69" mass="7930">MVDNLTNASTLFATFGILGFFWFTVLRSGKFRLNLHSRKCIMQALPLLFLISNRLNRANRLTHLCPTMS</sequence>
<feature type="transmembrane region" description="Helical" evidence="1">
    <location>
        <begin position="6"/>
        <end position="26"/>
    </location>
</feature>
<name>A0A2T3IL35_9GAMM</name>
<keyword evidence="1" id="KW-0812">Transmembrane</keyword>
<reference evidence="2 3" key="1">
    <citation type="submission" date="2018-03" db="EMBL/GenBank/DDBJ databases">
        <title>Whole genome sequencing of Histamine producing bacteria.</title>
        <authorList>
            <person name="Butler K."/>
        </authorList>
    </citation>
    <scope>NUCLEOTIDE SEQUENCE [LARGE SCALE GENOMIC DNA]</scope>
    <source>
        <strain evidence="2 3">BS2</strain>
    </source>
</reference>
<organism evidence="2 3">
    <name type="scientific">Photobacterium aquimaris</name>
    <dbReference type="NCBI Taxonomy" id="512643"/>
    <lineage>
        <taxon>Bacteria</taxon>
        <taxon>Pseudomonadati</taxon>
        <taxon>Pseudomonadota</taxon>
        <taxon>Gammaproteobacteria</taxon>
        <taxon>Vibrionales</taxon>
        <taxon>Vibrionaceae</taxon>
        <taxon>Photobacterium</taxon>
    </lineage>
</organism>
<dbReference type="AlphaFoldDB" id="A0A2T3IL35"/>
<dbReference type="EMBL" id="PYMK01000009">
    <property type="protein sequence ID" value="PSU29028.1"/>
    <property type="molecule type" value="Genomic_DNA"/>
</dbReference>
<evidence type="ECO:0000256" key="1">
    <source>
        <dbReference type="SAM" id="Phobius"/>
    </source>
</evidence>
<dbReference type="OrthoDB" id="5918804at2"/>
<accession>A0A2T3IL35</accession>
<evidence type="ECO:0000313" key="3">
    <source>
        <dbReference type="Proteomes" id="UP000240254"/>
    </source>
</evidence>
<keyword evidence="1" id="KW-0472">Membrane</keyword>
<protein>
    <submittedName>
        <fullName evidence="2">Uncharacterized protein</fullName>
    </submittedName>
</protein>
<comment type="caution">
    <text evidence="2">The sequence shown here is derived from an EMBL/GenBank/DDBJ whole genome shotgun (WGS) entry which is preliminary data.</text>
</comment>
<gene>
    <name evidence="2" type="ORF">CTM88_09830</name>
</gene>
<keyword evidence="1" id="KW-1133">Transmembrane helix</keyword>
<evidence type="ECO:0000313" key="2">
    <source>
        <dbReference type="EMBL" id="PSU29028.1"/>
    </source>
</evidence>
<dbReference type="Proteomes" id="UP000240254">
    <property type="component" value="Unassembled WGS sequence"/>
</dbReference>